<evidence type="ECO:0000313" key="2">
    <source>
        <dbReference type="EMBL" id="MTI28962.1"/>
    </source>
</evidence>
<keyword evidence="1" id="KW-0175">Coiled coil</keyword>
<evidence type="ECO:0000256" key="1">
    <source>
        <dbReference type="SAM" id="Coils"/>
    </source>
</evidence>
<protein>
    <submittedName>
        <fullName evidence="2">Uncharacterized protein</fullName>
    </submittedName>
</protein>
<sequence>MSWFRIIVLIELLIIVSLSAWICRPEDDLPELAELREDRQVLQQEIDSLLQVNKGYDQEIRKLNDQADSLRAQAVQNQQQVQQLKTNRNENIAAIDTYDHHELVTFFANLEFETEGGLH</sequence>
<proteinExistence type="predicted"/>
<evidence type="ECO:0000313" key="3">
    <source>
        <dbReference type="Proteomes" id="UP000798808"/>
    </source>
</evidence>
<keyword evidence="3" id="KW-1185">Reference proteome</keyword>
<gene>
    <name evidence="2" type="ORF">E1163_28635</name>
</gene>
<dbReference type="Gene3D" id="1.20.5.340">
    <property type="match status" value="1"/>
</dbReference>
<dbReference type="Proteomes" id="UP000798808">
    <property type="component" value="Unassembled WGS sequence"/>
</dbReference>
<accession>A0ABW9RYZ5</accession>
<name>A0ABW9RYZ5_9BACT</name>
<organism evidence="2 3">
    <name type="scientific">Fulvivirga kasyanovii</name>
    <dbReference type="NCBI Taxonomy" id="396812"/>
    <lineage>
        <taxon>Bacteria</taxon>
        <taxon>Pseudomonadati</taxon>
        <taxon>Bacteroidota</taxon>
        <taxon>Cytophagia</taxon>
        <taxon>Cytophagales</taxon>
        <taxon>Fulvivirgaceae</taxon>
        <taxon>Fulvivirga</taxon>
    </lineage>
</organism>
<comment type="caution">
    <text evidence="2">The sequence shown here is derived from an EMBL/GenBank/DDBJ whole genome shotgun (WGS) entry which is preliminary data.</text>
</comment>
<dbReference type="RefSeq" id="WP_155176995.1">
    <property type="nucleotide sequence ID" value="NZ_BAAAFL010000012.1"/>
</dbReference>
<reference evidence="2 3" key="1">
    <citation type="submission" date="2019-02" db="EMBL/GenBank/DDBJ databases">
        <authorList>
            <person name="Goldberg S.R."/>
            <person name="Haltli B.A."/>
            <person name="Correa H."/>
            <person name="Russell K.G."/>
        </authorList>
    </citation>
    <scope>NUCLEOTIDE SEQUENCE [LARGE SCALE GENOMIC DNA]</scope>
    <source>
        <strain evidence="2 3">JCM 16186</strain>
    </source>
</reference>
<feature type="coiled-coil region" evidence="1">
    <location>
        <begin position="32"/>
        <end position="87"/>
    </location>
</feature>
<dbReference type="EMBL" id="SMLW01000676">
    <property type="protein sequence ID" value="MTI28962.1"/>
    <property type="molecule type" value="Genomic_DNA"/>
</dbReference>